<evidence type="ECO:0008006" key="4">
    <source>
        <dbReference type="Google" id="ProtNLM"/>
    </source>
</evidence>
<keyword evidence="1" id="KW-0812">Transmembrane</keyword>
<evidence type="ECO:0000313" key="3">
    <source>
        <dbReference type="Proteomes" id="UP000823914"/>
    </source>
</evidence>
<proteinExistence type="predicted"/>
<reference evidence="2" key="1">
    <citation type="journal article" date="2021" name="PeerJ">
        <title>Extensive microbial diversity within the chicken gut microbiome revealed by metagenomics and culture.</title>
        <authorList>
            <person name="Gilroy R."/>
            <person name="Ravi A."/>
            <person name="Getino M."/>
            <person name="Pursley I."/>
            <person name="Horton D.L."/>
            <person name="Alikhan N.F."/>
            <person name="Baker D."/>
            <person name="Gharbi K."/>
            <person name="Hall N."/>
            <person name="Watson M."/>
            <person name="Adriaenssens E.M."/>
            <person name="Foster-Nyarko E."/>
            <person name="Jarju S."/>
            <person name="Secka A."/>
            <person name="Antonio M."/>
            <person name="Oren A."/>
            <person name="Chaudhuri R.R."/>
            <person name="La Ragione R."/>
            <person name="Hildebrand F."/>
            <person name="Pallen M.J."/>
        </authorList>
    </citation>
    <scope>NUCLEOTIDE SEQUENCE</scope>
    <source>
        <strain evidence="2">Gambia15-2214</strain>
    </source>
</reference>
<dbReference type="Gene3D" id="1.10.10.1320">
    <property type="entry name" value="Anti-sigma factor, zinc-finger domain"/>
    <property type="match status" value="1"/>
</dbReference>
<keyword evidence="1" id="KW-0472">Membrane</keyword>
<protein>
    <recommendedName>
        <fullName evidence="4">Zinc-finger domain-containing protein</fullName>
    </recommendedName>
</protein>
<feature type="transmembrane region" description="Helical" evidence="1">
    <location>
        <begin position="93"/>
        <end position="116"/>
    </location>
</feature>
<dbReference type="InterPro" id="IPR041916">
    <property type="entry name" value="Anti_sigma_zinc_sf"/>
</dbReference>
<dbReference type="EMBL" id="JAHLFV010000007">
    <property type="protein sequence ID" value="MBU3848999.1"/>
    <property type="molecule type" value="Genomic_DNA"/>
</dbReference>
<dbReference type="AlphaFoldDB" id="A0A9E2L0B1"/>
<sequence length="232" mass="25917">MSTCPERNVHSLYLDCELPQKYVKDYEAHVASCEKCQKILQNYRRTRELLKPEDAILLMTSDELEASFESLQTKMHFRKNTLLIQQENRSFRWAVPSFTTVAAAVMAFFLIFPFGATKEEMAVPVSTERPIQIAASALGGHLSTVAAPSISSQQDSFLSQQPVIISKDSQYGEFVSNTGMRPSVSALDVLNFAFQDDTKSILMEIQLSNISNINSFYGTVLPSALFLNIVGQ</sequence>
<gene>
    <name evidence="2" type="ORF">IAA16_00360</name>
</gene>
<organism evidence="2 3">
    <name type="scientific">Candidatus Treponema excrementipullorum</name>
    <dbReference type="NCBI Taxonomy" id="2838768"/>
    <lineage>
        <taxon>Bacteria</taxon>
        <taxon>Pseudomonadati</taxon>
        <taxon>Spirochaetota</taxon>
        <taxon>Spirochaetia</taxon>
        <taxon>Spirochaetales</taxon>
        <taxon>Treponemataceae</taxon>
        <taxon>Treponema</taxon>
    </lineage>
</organism>
<name>A0A9E2L0B1_9SPIR</name>
<comment type="caution">
    <text evidence="2">The sequence shown here is derived from an EMBL/GenBank/DDBJ whole genome shotgun (WGS) entry which is preliminary data.</text>
</comment>
<dbReference type="Proteomes" id="UP000823914">
    <property type="component" value="Unassembled WGS sequence"/>
</dbReference>
<evidence type="ECO:0000313" key="2">
    <source>
        <dbReference type="EMBL" id="MBU3848999.1"/>
    </source>
</evidence>
<accession>A0A9E2L0B1</accession>
<keyword evidence="1" id="KW-1133">Transmembrane helix</keyword>
<reference evidence="2" key="2">
    <citation type="submission" date="2021-04" db="EMBL/GenBank/DDBJ databases">
        <authorList>
            <person name="Gilroy R."/>
        </authorList>
    </citation>
    <scope>NUCLEOTIDE SEQUENCE</scope>
    <source>
        <strain evidence="2">Gambia15-2214</strain>
    </source>
</reference>
<evidence type="ECO:0000256" key="1">
    <source>
        <dbReference type="SAM" id="Phobius"/>
    </source>
</evidence>